<dbReference type="EMBL" id="JAODZU010000003">
    <property type="protein sequence ID" value="MDH0362359.1"/>
    <property type="molecule type" value="Genomic_DNA"/>
</dbReference>
<accession>A0AA42L5Q9</accession>
<dbReference type="RefSeq" id="WP_279859791.1">
    <property type="nucleotide sequence ID" value="NZ_JAODZU010000003.1"/>
</dbReference>
<reference evidence="1" key="1">
    <citation type="submission" date="2022-09" db="EMBL/GenBank/DDBJ databases">
        <title>Intensive care unit water sources are persistently colonized with multi-drug resistant bacteria and are the site of extensive horizontal gene transfer of antibiotic resistance genes.</title>
        <authorList>
            <person name="Diorio-Toth L."/>
        </authorList>
    </citation>
    <scope>NUCLEOTIDE SEQUENCE</scope>
    <source>
        <strain evidence="1">GD04130</strain>
    </source>
</reference>
<evidence type="ECO:0000313" key="2">
    <source>
        <dbReference type="Proteomes" id="UP001158297"/>
    </source>
</evidence>
<gene>
    <name evidence="1" type="ORF">N7330_04695</name>
</gene>
<sequence>MTLNIHLTITPSTETSAALAQAHKEQQYTASTEGSTPRRLKYEWQIPGTSSTLDIVRIEADGKGQSAVYHCIGHPGEYLIGRNTLSGNSLIDILVPVQLALFKAAMQALLPELADEVLEGITLAHCKLDTLTMGYYFECENPTEAYRAWLNWYQHAKVVFDGGNRMPTRTNTWRKSPIRVTSDTECRDAFMVALPFGQARVALKRDFGSCPSAKPSLQPPEERMVMLAQLRCLLCIEVTVELSKFYYTDNSGLDLQLPRDCQLWKRSAMPQGPVAIIWNRFHWESWLQAELLGENDEVEPEGFQAKAPLAWEMQEVATAYFDGGYLPKHPQIEGNPKKFEKYREALIARAGIDILNPWNVAQLNLGQTLSREFMLEKRFLPQVNEIFAPHTLAQQTVGPAILKLDAAMQGKPGWSFDASAYEGVPK</sequence>
<evidence type="ECO:0000313" key="1">
    <source>
        <dbReference type="EMBL" id="MDH0362359.1"/>
    </source>
</evidence>
<organism evidence="1 2">
    <name type="scientific">Comamonas aquatica</name>
    <dbReference type="NCBI Taxonomy" id="225991"/>
    <lineage>
        <taxon>Bacteria</taxon>
        <taxon>Pseudomonadati</taxon>
        <taxon>Pseudomonadota</taxon>
        <taxon>Betaproteobacteria</taxon>
        <taxon>Burkholderiales</taxon>
        <taxon>Comamonadaceae</taxon>
        <taxon>Comamonas</taxon>
    </lineage>
</organism>
<proteinExistence type="predicted"/>
<protein>
    <submittedName>
        <fullName evidence="1">Uncharacterized protein</fullName>
    </submittedName>
</protein>
<comment type="caution">
    <text evidence="1">The sequence shown here is derived from an EMBL/GenBank/DDBJ whole genome shotgun (WGS) entry which is preliminary data.</text>
</comment>
<dbReference type="AlphaFoldDB" id="A0AA42L5Q9"/>
<name>A0AA42L5Q9_9BURK</name>
<dbReference type="Proteomes" id="UP001158297">
    <property type="component" value="Unassembled WGS sequence"/>
</dbReference>